<reference evidence="6 7" key="1">
    <citation type="submission" date="2021-07" db="EMBL/GenBank/DDBJ databases">
        <title>The draft genome sequence of Sphingomicrobium sp. B8.</title>
        <authorList>
            <person name="Mu L."/>
        </authorList>
    </citation>
    <scope>NUCLEOTIDE SEQUENCE [LARGE SCALE GENOMIC DNA]</scope>
    <source>
        <strain evidence="6 7">B8</strain>
    </source>
</reference>
<feature type="domain" description="Fatty acid hydroxylase" evidence="5">
    <location>
        <begin position="12"/>
        <end position="138"/>
    </location>
</feature>
<keyword evidence="7" id="KW-1185">Reference proteome</keyword>
<dbReference type="InterPro" id="IPR006694">
    <property type="entry name" value="Fatty_acid_hydroxylase"/>
</dbReference>
<evidence type="ECO:0000256" key="2">
    <source>
        <dbReference type="ARBA" id="ARBA00022746"/>
    </source>
</evidence>
<dbReference type="EMBL" id="JAHVAH010000001">
    <property type="protein sequence ID" value="MBW0145171.1"/>
    <property type="molecule type" value="Genomic_DNA"/>
</dbReference>
<keyword evidence="4" id="KW-0472">Membrane</keyword>
<evidence type="ECO:0000256" key="1">
    <source>
        <dbReference type="ARBA" id="ARBA00009324"/>
    </source>
</evidence>
<comment type="similarity">
    <text evidence="1">Belongs to the sterol desaturase family.</text>
</comment>
<sequence length="161" mass="18306">MPWWQALAIVIGVVALMELTAYAAHRWIMHGKWGWGWHESHHQPRTGLFERNDYYAVVFAILSITLFAIATLTGTAWLFWVAAGITTYGLLYFLAHDGLVHNRLPFRIVPKGGYLQRLYQAHRLHHAVDGREGCVSFGFLYAPPIRDLKAQLKRPQPGADA</sequence>
<keyword evidence="2" id="KW-0125">Carotenoid biosynthesis</keyword>
<evidence type="ECO:0000256" key="3">
    <source>
        <dbReference type="ARBA" id="ARBA00023002"/>
    </source>
</evidence>
<evidence type="ECO:0000313" key="6">
    <source>
        <dbReference type="EMBL" id="MBW0145171.1"/>
    </source>
</evidence>
<name>A0ABS6V6K9_9SPHN</name>
<proteinExistence type="inferred from homology"/>
<evidence type="ECO:0000259" key="5">
    <source>
        <dbReference type="Pfam" id="PF04116"/>
    </source>
</evidence>
<organism evidence="6 7">
    <name type="scientific">Sphingomicrobium clamense</name>
    <dbReference type="NCBI Taxonomy" id="2851013"/>
    <lineage>
        <taxon>Bacteria</taxon>
        <taxon>Pseudomonadati</taxon>
        <taxon>Pseudomonadota</taxon>
        <taxon>Alphaproteobacteria</taxon>
        <taxon>Sphingomonadales</taxon>
        <taxon>Sphingomonadaceae</taxon>
        <taxon>Sphingomicrobium</taxon>
    </lineage>
</organism>
<evidence type="ECO:0000256" key="4">
    <source>
        <dbReference type="SAM" id="Phobius"/>
    </source>
</evidence>
<gene>
    <name evidence="6" type="ORF">KTQ36_07670</name>
</gene>
<protein>
    <submittedName>
        <fullName evidence="6">Sterol desaturase family protein</fullName>
    </submittedName>
</protein>
<evidence type="ECO:0000313" key="7">
    <source>
        <dbReference type="Proteomes" id="UP000698028"/>
    </source>
</evidence>
<keyword evidence="4" id="KW-1133">Transmembrane helix</keyword>
<feature type="transmembrane region" description="Helical" evidence="4">
    <location>
        <begin position="6"/>
        <end position="24"/>
    </location>
</feature>
<feature type="transmembrane region" description="Helical" evidence="4">
    <location>
        <begin position="54"/>
        <end position="71"/>
    </location>
</feature>
<dbReference type="Proteomes" id="UP000698028">
    <property type="component" value="Unassembled WGS sequence"/>
</dbReference>
<comment type="caution">
    <text evidence="6">The sequence shown here is derived from an EMBL/GenBank/DDBJ whole genome shotgun (WGS) entry which is preliminary data.</text>
</comment>
<dbReference type="PANTHER" id="PTHR31899:SF9">
    <property type="entry name" value="BETA-CAROTENE 3-HYDROXYLASE 1, CHLOROPLASTIC"/>
    <property type="match status" value="1"/>
</dbReference>
<dbReference type="PANTHER" id="PTHR31899">
    <property type="entry name" value="BETA-CAROTENE 3-HYDROXYLASE 1, CHLOROPLASTIC"/>
    <property type="match status" value="1"/>
</dbReference>
<keyword evidence="3" id="KW-0560">Oxidoreductase</keyword>
<dbReference type="InterPro" id="IPR045019">
    <property type="entry name" value="BETA-OHASE-like"/>
</dbReference>
<dbReference type="Pfam" id="PF04116">
    <property type="entry name" value="FA_hydroxylase"/>
    <property type="match status" value="1"/>
</dbReference>
<accession>A0ABS6V6K9</accession>
<keyword evidence="4" id="KW-0812">Transmembrane</keyword>
<feature type="transmembrane region" description="Helical" evidence="4">
    <location>
        <begin position="77"/>
        <end position="95"/>
    </location>
</feature>